<organism evidence="7 8">
    <name type="scientific">Parathielavia appendiculata</name>
    <dbReference type="NCBI Taxonomy" id="2587402"/>
    <lineage>
        <taxon>Eukaryota</taxon>
        <taxon>Fungi</taxon>
        <taxon>Dikarya</taxon>
        <taxon>Ascomycota</taxon>
        <taxon>Pezizomycotina</taxon>
        <taxon>Sordariomycetes</taxon>
        <taxon>Sordariomycetidae</taxon>
        <taxon>Sordariales</taxon>
        <taxon>Chaetomiaceae</taxon>
        <taxon>Parathielavia</taxon>
    </lineage>
</organism>
<dbReference type="PROSITE" id="PS51044">
    <property type="entry name" value="ZF_SP_RING"/>
    <property type="match status" value="1"/>
</dbReference>
<dbReference type="RefSeq" id="XP_062643677.1">
    <property type="nucleotide sequence ID" value="XM_062790770.1"/>
</dbReference>
<feature type="region of interest" description="Disordered" evidence="5">
    <location>
        <begin position="278"/>
        <end position="319"/>
    </location>
</feature>
<dbReference type="GeneID" id="87827539"/>
<dbReference type="AlphaFoldDB" id="A0AAN6Z0W4"/>
<dbReference type="EMBL" id="MU853243">
    <property type="protein sequence ID" value="KAK4119904.1"/>
    <property type="molecule type" value="Genomic_DNA"/>
</dbReference>
<dbReference type="InterPro" id="IPR013083">
    <property type="entry name" value="Znf_RING/FYVE/PHD"/>
</dbReference>
<dbReference type="GO" id="GO:0000785">
    <property type="term" value="C:chromatin"/>
    <property type="evidence" value="ECO:0007669"/>
    <property type="project" value="TreeGrafter"/>
</dbReference>
<name>A0AAN6Z0W4_9PEZI</name>
<dbReference type="PANTHER" id="PTHR10782">
    <property type="entry name" value="ZINC FINGER MIZ DOMAIN-CONTAINING PROTEIN"/>
    <property type="match status" value="1"/>
</dbReference>
<keyword evidence="2 4" id="KW-0863">Zinc-finger</keyword>
<evidence type="ECO:0000256" key="2">
    <source>
        <dbReference type="ARBA" id="ARBA00022771"/>
    </source>
</evidence>
<evidence type="ECO:0000256" key="5">
    <source>
        <dbReference type="SAM" id="MobiDB-lite"/>
    </source>
</evidence>
<evidence type="ECO:0000256" key="3">
    <source>
        <dbReference type="ARBA" id="ARBA00022833"/>
    </source>
</evidence>
<keyword evidence="1" id="KW-0479">Metal-binding</keyword>
<evidence type="ECO:0000313" key="8">
    <source>
        <dbReference type="Proteomes" id="UP001302602"/>
    </source>
</evidence>
<keyword evidence="3" id="KW-0862">Zinc</keyword>
<feature type="compositionally biased region" description="Low complexity" evidence="5">
    <location>
        <begin position="60"/>
        <end position="76"/>
    </location>
</feature>
<evidence type="ECO:0000259" key="6">
    <source>
        <dbReference type="PROSITE" id="PS51044"/>
    </source>
</evidence>
<feature type="compositionally biased region" description="Polar residues" evidence="5">
    <location>
        <begin position="278"/>
        <end position="290"/>
    </location>
</feature>
<dbReference type="GO" id="GO:0008270">
    <property type="term" value="F:zinc ion binding"/>
    <property type="evidence" value="ECO:0007669"/>
    <property type="project" value="UniProtKB-KW"/>
</dbReference>
<dbReference type="InterPro" id="IPR004181">
    <property type="entry name" value="Znf_MIZ"/>
</dbReference>
<feature type="region of interest" description="Disordered" evidence="5">
    <location>
        <begin position="100"/>
        <end position="120"/>
    </location>
</feature>
<accession>A0AAN6Z0W4</accession>
<proteinExistence type="predicted"/>
<dbReference type="Proteomes" id="UP001302602">
    <property type="component" value="Unassembled WGS sequence"/>
</dbReference>
<sequence>MGLPVEFLLNPAPSQHDARGGVLQPAIIEIQEPLPSQIRPAPLPVRDQYTAHAISPPAIQSAASSTATHTESNSATPSAADAQSIDGWAAEGLDVQKPLRSGIVAETRPGCRTGDKRDRLEDTSGWLRSVKKVRGNALEGGLDPGAEKPRTFLLRPDIHSSPGPGSPSACVFPSYTTPAPSSTSVTTSVPFQAPKENSHASCRALNGTAAIQPIRVARPCQTPSSLHYRQMTVTPTLRWPGGELQRERQLSQPQLDWLRFQQDSQVVKSLPQRLGLHTTTRRGSQPTGTATPFPASRVRGCKSTTQQTPRGVLQQQSATQARGPMLQFWRGKATHLGMPYSPLKKSMMMPRHQTHLGSPERVIEDGGTERLYQAVKSLPIGPAPIPPRNNKVYEFRFEVTAQQFASKLQTVGDALPMVKFTGALQWRVRCCKVPSSLTTLVEEQWATLEVNWPPHIFISLNHQALDIRRQTHDRKDPAVEATDFIICGTNVLRIVLLNTGREEAMDHFVAVELLEALTRPSIVNFIWSQGLIPEEETLETIKQRLTSDPDDDVFCETPDLSLDLADPFSSTIFKIPARGIACTHIECFDLETWLDTRPSEPRTKCPHWQAKCACSNTPELSSPEKWRCPICSKDARPYSLRIDGFLLKVRQQLEKEGKVQAKCTIRVGVDGTWSVFPYP</sequence>
<evidence type="ECO:0000313" key="7">
    <source>
        <dbReference type="EMBL" id="KAK4119904.1"/>
    </source>
</evidence>
<feature type="domain" description="SP-RING-type" evidence="6">
    <location>
        <begin position="549"/>
        <end position="655"/>
    </location>
</feature>
<dbReference type="Gene3D" id="3.30.40.10">
    <property type="entry name" value="Zinc/RING finger domain, C3HC4 (zinc finger)"/>
    <property type="match status" value="1"/>
</dbReference>
<gene>
    <name evidence="7" type="ORF">N657DRAFT_626023</name>
</gene>
<evidence type="ECO:0000256" key="1">
    <source>
        <dbReference type="ARBA" id="ARBA00022723"/>
    </source>
</evidence>
<protein>
    <recommendedName>
        <fullName evidence="6">SP-RING-type domain-containing protein</fullName>
    </recommendedName>
</protein>
<evidence type="ECO:0000256" key="4">
    <source>
        <dbReference type="PROSITE-ProRule" id="PRU00452"/>
    </source>
</evidence>
<dbReference type="GO" id="GO:0061665">
    <property type="term" value="F:SUMO ligase activity"/>
    <property type="evidence" value="ECO:0007669"/>
    <property type="project" value="TreeGrafter"/>
</dbReference>
<reference evidence="7" key="2">
    <citation type="submission" date="2023-05" db="EMBL/GenBank/DDBJ databases">
        <authorList>
            <consortium name="Lawrence Berkeley National Laboratory"/>
            <person name="Steindorff A."/>
            <person name="Hensen N."/>
            <person name="Bonometti L."/>
            <person name="Westerberg I."/>
            <person name="Brannstrom I.O."/>
            <person name="Guillou S."/>
            <person name="Cros-Aarteil S."/>
            <person name="Calhoun S."/>
            <person name="Haridas S."/>
            <person name="Kuo A."/>
            <person name="Mondo S."/>
            <person name="Pangilinan J."/>
            <person name="Riley R."/>
            <person name="Labutti K."/>
            <person name="Andreopoulos B."/>
            <person name="Lipzen A."/>
            <person name="Chen C."/>
            <person name="Yanf M."/>
            <person name="Daum C."/>
            <person name="Ng V."/>
            <person name="Clum A."/>
            <person name="Ohm R."/>
            <person name="Martin F."/>
            <person name="Silar P."/>
            <person name="Natvig D."/>
            <person name="Lalanne C."/>
            <person name="Gautier V."/>
            <person name="Ament-Velasquez S.L."/>
            <person name="Kruys A."/>
            <person name="Hutchinson M.I."/>
            <person name="Powell A.J."/>
            <person name="Barry K."/>
            <person name="Miller A.N."/>
            <person name="Grigoriev I.V."/>
            <person name="Debuchy R."/>
            <person name="Gladieux P."/>
            <person name="Thoren M.H."/>
            <person name="Johannesson H."/>
        </authorList>
    </citation>
    <scope>NUCLEOTIDE SEQUENCE</scope>
    <source>
        <strain evidence="7">CBS 731.68</strain>
    </source>
</reference>
<comment type="caution">
    <text evidence="7">The sequence shown here is derived from an EMBL/GenBank/DDBJ whole genome shotgun (WGS) entry which is preliminary data.</text>
</comment>
<feature type="region of interest" description="Disordered" evidence="5">
    <location>
        <begin position="60"/>
        <end position="81"/>
    </location>
</feature>
<feature type="compositionally biased region" description="Polar residues" evidence="5">
    <location>
        <begin position="302"/>
        <end position="319"/>
    </location>
</feature>
<reference evidence="7" key="1">
    <citation type="journal article" date="2023" name="Mol. Phylogenet. Evol.">
        <title>Genome-scale phylogeny and comparative genomics of the fungal order Sordariales.</title>
        <authorList>
            <person name="Hensen N."/>
            <person name="Bonometti L."/>
            <person name="Westerberg I."/>
            <person name="Brannstrom I.O."/>
            <person name="Guillou S."/>
            <person name="Cros-Aarteil S."/>
            <person name="Calhoun S."/>
            <person name="Haridas S."/>
            <person name="Kuo A."/>
            <person name="Mondo S."/>
            <person name="Pangilinan J."/>
            <person name="Riley R."/>
            <person name="LaButti K."/>
            <person name="Andreopoulos B."/>
            <person name="Lipzen A."/>
            <person name="Chen C."/>
            <person name="Yan M."/>
            <person name="Daum C."/>
            <person name="Ng V."/>
            <person name="Clum A."/>
            <person name="Steindorff A."/>
            <person name="Ohm R.A."/>
            <person name="Martin F."/>
            <person name="Silar P."/>
            <person name="Natvig D.O."/>
            <person name="Lalanne C."/>
            <person name="Gautier V."/>
            <person name="Ament-Velasquez S.L."/>
            <person name="Kruys A."/>
            <person name="Hutchinson M.I."/>
            <person name="Powell A.J."/>
            <person name="Barry K."/>
            <person name="Miller A.N."/>
            <person name="Grigoriev I.V."/>
            <person name="Debuchy R."/>
            <person name="Gladieux P."/>
            <person name="Hiltunen Thoren M."/>
            <person name="Johannesson H."/>
        </authorList>
    </citation>
    <scope>NUCLEOTIDE SEQUENCE</scope>
    <source>
        <strain evidence="7">CBS 731.68</strain>
    </source>
</reference>
<dbReference type="PANTHER" id="PTHR10782:SF4">
    <property type="entry name" value="TONALLI, ISOFORM E"/>
    <property type="match status" value="1"/>
</dbReference>
<dbReference type="GO" id="GO:0016925">
    <property type="term" value="P:protein sumoylation"/>
    <property type="evidence" value="ECO:0007669"/>
    <property type="project" value="TreeGrafter"/>
</dbReference>
<keyword evidence="8" id="KW-1185">Reference proteome</keyword>